<feature type="region of interest" description="Disordered" evidence="1">
    <location>
        <begin position="225"/>
        <end position="247"/>
    </location>
</feature>
<protein>
    <submittedName>
        <fullName evidence="2">Uncharacterized protein</fullName>
    </submittedName>
</protein>
<reference evidence="2" key="1">
    <citation type="submission" date="2015-11" db="EMBL/GenBank/DDBJ databases">
        <title>De novo transcriptome assembly of four potential Pierce s Disease insect vectors from Arizona vineyards.</title>
        <authorList>
            <person name="Tassone E.E."/>
        </authorList>
    </citation>
    <scope>NUCLEOTIDE SEQUENCE</scope>
</reference>
<accession>A0A1B6KVS9</accession>
<dbReference type="EMBL" id="GEBQ01024452">
    <property type="protein sequence ID" value="JAT15525.1"/>
    <property type="molecule type" value="Transcribed_RNA"/>
</dbReference>
<feature type="compositionally biased region" description="Polar residues" evidence="1">
    <location>
        <begin position="27"/>
        <end position="39"/>
    </location>
</feature>
<organism evidence="2">
    <name type="scientific">Graphocephala atropunctata</name>
    <dbReference type="NCBI Taxonomy" id="36148"/>
    <lineage>
        <taxon>Eukaryota</taxon>
        <taxon>Metazoa</taxon>
        <taxon>Ecdysozoa</taxon>
        <taxon>Arthropoda</taxon>
        <taxon>Hexapoda</taxon>
        <taxon>Insecta</taxon>
        <taxon>Pterygota</taxon>
        <taxon>Neoptera</taxon>
        <taxon>Paraneoptera</taxon>
        <taxon>Hemiptera</taxon>
        <taxon>Auchenorrhyncha</taxon>
        <taxon>Membracoidea</taxon>
        <taxon>Cicadellidae</taxon>
        <taxon>Cicadellinae</taxon>
        <taxon>Cicadellini</taxon>
        <taxon>Graphocephala</taxon>
    </lineage>
</organism>
<name>A0A1B6KVS9_9HEMI</name>
<gene>
    <name evidence="2" type="ORF">g.13254</name>
</gene>
<evidence type="ECO:0000313" key="2">
    <source>
        <dbReference type="EMBL" id="JAT15525.1"/>
    </source>
</evidence>
<dbReference type="AlphaFoldDB" id="A0A1B6KVS9"/>
<feature type="non-terminal residue" evidence="2">
    <location>
        <position position="1"/>
    </location>
</feature>
<dbReference type="PANTHER" id="PTHR39952:SF1">
    <property type="match status" value="1"/>
</dbReference>
<evidence type="ECO:0000256" key="1">
    <source>
        <dbReference type="SAM" id="MobiDB-lite"/>
    </source>
</evidence>
<sequence length="635" mass="71406">EPSTSGWSWRRLPWNRQPSTTLPPPSINSHRSCNSYQQPLNCSSPDSQYGFSSEQGRVATVSSGASYTVIEPTPGCQVYHWGPPPPYSNPNSPSRPVLCPPGPHHHHCQRNYVNTNGGDVDDNESARAPPLRRRPDLPLPPLEQHAKPQRADCGVSSRIKYLHNKLQNASVNPTRKRTQELSESEVYFADVSSCNVSVRNDSISIYGEALEAKQGEKMPTVCDEVQEMQDEESSKKQSHSSPSEKKKGLCHHILRAQEVHRQNNTMTSKEINNFQEGPCGGDFSYSGMTLEVSEDDPELVDFSRQASFKRRLSHYKKDFTNKIKGESEQELEETIHKGQNEFPSPMSLSSPSAANKGGFYSEIINSENGSSDSVWSGYSPGLLAPDAQYEVIPEHRLPSSEDLNGNPSDVSGNRDRLKLYFFSKKRHYPQVIEENWSVNSSLCCDNQDFADRIKCSGHNINSQKHNDGAKDSAQKTLKSNEHCLADILNSPKSNYKNMRHEQICNHHSIPSYSERKRNKFSSLSDHVHPESNAGGYYSINENHNVCCDRTNHDSYELVFEAKTEILNSQKPSESHEVLTSVPKVMDRVKFTNSNFVNLLESSEKNECFHSDNSCRCFTSKNLPDSDLNQVRPVDV</sequence>
<feature type="region of interest" description="Disordered" evidence="1">
    <location>
        <begin position="1"/>
        <end position="39"/>
    </location>
</feature>
<proteinExistence type="predicted"/>
<feature type="region of interest" description="Disordered" evidence="1">
    <location>
        <begin position="111"/>
        <end position="154"/>
    </location>
</feature>
<dbReference type="PANTHER" id="PTHR39952">
    <property type="entry name" value="FI02073P"/>
    <property type="match status" value="1"/>
</dbReference>